<feature type="compositionally biased region" description="Low complexity" evidence="1">
    <location>
        <begin position="1"/>
        <end position="14"/>
    </location>
</feature>
<feature type="compositionally biased region" description="Low complexity" evidence="1">
    <location>
        <begin position="47"/>
        <end position="71"/>
    </location>
</feature>
<accession>A0ABU6TEH1</accession>
<proteinExistence type="predicted"/>
<evidence type="ECO:0000313" key="2">
    <source>
        <dbReference type="EMBL" id="MED6146920.1"/>
    </source>
</evidence>
<feature type="region of interest" description="Disordered" evidence="1">
    <location>
        <begin position="1"/>
        <end position="73"/>
    </location>
</feature>
<sequence>MDAAGATASSSPTPNNAADEEAYPMTSPPHLLALRNPHNHHCHHSSSLHLLNPQPQPPQLRAQPGLGQQQRWRSHGANGWGVEIFVLTSWQNGSGRNWRFGIGPGAAERQEGSGGGSITCPEIKWQRALVYCSFMFERRLNMIKVQH</sequence>
<gene>
    <name evidence="2" type="ORF">PIB30_039236</name>
</gene>
<reference evidence="2 3" key="1">
    <citation type="journal article" date="2023" name="Plants (Basel)">
        <title>Bridging the Gap: Combining Genomics and Transcriptomics Approaches to Understand Stylosanthes scabra, an Orphan Legume from the Brazilian Caatinga.</title>
        <authorList>
            <person name="Ferreira-Neto J.R.C."/>
            <person name="da Silva M.D."/>
            <person name="Binneck E."/>
            <person name="de Melo N.F."/>
            <person name="da Silva R.H."/>
            <person name="de Melo A.L.T.M."/>
            <person name="Pandolfi V."/>
            <person name="Bustamante F.O."/>
            <person name="Brasileiro-Vidal A.C."/>
            <person name="Benko-Iseppon A.M."/>
        </authorList>
    </citation>
    <scope>NUCLEOTIDE SEQUENCE [LARGE SCALE GENOMIC DNA]</scope>
    <source>
        <tissue evidence="2">Leaves</tissue>
    </source>
</reference>
<feature type="compositionally biased region" description="Basic residues" evidence="1">
    <location>
        <begin position="37"/>
        <end position="46"/>
    </location>
</feature>
<name>A0ABU6TEH1_9FABA</name>
<protein>
    <submittedName>
        <fullName evidence="2">Uncharacterized protein</fullName>
    </submittedName>
</protein>
<dbReference type="EMBL" id="JASCZI010090827">
    <property type="protein sequence ID" value="MED6146920.1"/>
    <property type="molecule type" value="Genomic_DNA"/>
</dbReference>
<evidence type="ECO:0000313" key="3">
    <source>
        <dbReference type="Proteomes" id="UP001341840"/>
    </source>
</evidence>
<organism evidence="2 3">
    <name type="scientific">Stylosanthes scabra</name>
    <dbReference type="NCBI Taxonomy" id="79078"/>
    <lineage>
        <taxon>Eukaryota</taxon>
        <taxon>Viridiplantae</taxon>
        <taxon>Streptophyta</taxon>
        <taxon>Embryophyta</taxon>
        <taxon>Tracheophyta</taxon>
        <taxon>Spermatophyta</taxon>
        <taxon>Magnoliopsida</taxon>
        <taxon>eudicotyledons</taxon>
        <taxon>Gunneridae</taxon>
        <taxon>Pentapetalae</taxon>
        <taxon>rosids</taxon>
        <taxon>fabids</taxon>
        <taxon>Fabales</taxon>
        <taxon>Fabaceae</taxon>
        <taxon>Papilionoideae</taxon>
        <taxon>50 kb inversion clade</taxon>
        <taxon>dalbergioids sensu lato</taxon>
        <taxon>Dalbergieae</taxon>
        <taxon>Pterocarpus clade</taxon>
        <taxon>Stylosanthes</taxon>
    </lineage>
</organism>
<comment type="caution">
    <text evidence="2">The sequence shown here is derived from an EMBL/GenBank/DDBJ whole genome shotgun (WGS) entry which is preliminary data.</text>
</comment>
<dbReference type="Proteomes" id="UP001341840">
    <property type="component" value="Unassembled WGS sequence"/>
</dbReference>
<evidence type="ECO:0000256" key="1">
    <source>
        <dbReference type="SAM" id="MobiDB-lite"/>
    </source>
</evidence>
<keyword evidence="3" id="KW-1185">Reference proteome</keyword>